<feature type="domain" description="LRAT" evidence="6">
    <location>
        <begin position="26"/>
        <end position="132"/>
    </location>
</feature>
<dbReference type="Proteomes" id="UP000694546">
    <property type="component" value="Chromosome 10"/>
</dbReference>
<keyword evidence="2" id="KW-0808">Transferase</keyword>
<sequence>MEEDPAGTRECEGQTRPGGQPRPGDLVEIFRPGYQHWAVYVGGGDVVHMTTSRPCCVCDKAVIKKHKLSRVIGISRWRINNALDRKCAPRAAGVIVEEALTLVGTQEDYSIVWRNCEHLATELRYGRADSGQVGRLRAALQTYSLFFLQAVLLHGRSPDELLGTFGLSKLKL</sequence>
<keyword evidence="8" id="KW-1185">Reference proteome</keyword>
<dbReference type="OMA" id="KSLWANT"/>
<dbReference type="AlphaFoldDB" id="A0A8C5BZ77"/>
<keyword evidence="4" id="KW-0443">Lipid metabolism</keyword>
<accession>A0A8C5BZ77</accession>
<name>A0A8C5BZ77_GADMO</name>
<dbReference type="PANTHER" id="PTHR13943">
    <property type="entry name" value="HRAS-LIKE SUPPRESSOR - RELATED"/>
    <property type="match status" value="1"/>
</dbReference>
<comment type="similarity">
    <text evidence="1">Belongs to the H-rev107 family.</text>
</comment>
<dbReference type="GO" id="GO:0070292">
    <property type="term" value="P:N-acylphosphatidylethanolamine metabolic process"/>
    <property type="evidence" value="ECO:0007669"/>
    <property type="project" value="TreeGrafter"/>
</dbReference>
<evidence type="ECO:0000256" key="1">
    <source>
        <dbReference type="ARBA" id="ARBA00007824"/>
    </source>
</evidence>
<evidence type="ECO:0000313" key="8">
    <source>
        <dbReference type="Proteomes" id="UP000694546"/>
    </source>
</evidence>
<feature type="region of interest" description="Disordered" evidence="5">
    <location>
        <begin position="1"/>
        <end position="24"/>
    </location>
</feature>
<dbReference type="Pfam" id="PF04970">
    <property type="entry name" value="LRAT"/>
    <property type="match status" value="1"/>
</dbReference>
<organism evidence="7 8">
    <name type="scientific">Gadus morhua</name>
    <name type="common">Atlantic cod</name>
    <dbReference type="NCBI Taxonomy" id="8049"/>
    <lineage>
        <taxon>Eukaryota</taxon>
        <taxon>Metazoa</taxon>
        <taxon>Chordata</taxon>
        <taxon>Craniata</taxon>
        <taxon>Vertebrata</taxon>
        <taxon>Euteleostomi</taxon>
        <taxon>Actinopterygii</taxon>
        <taxon>Neopterygii</taxon>
        <taxon>Teleostei</taxon>
        <taxon>Neoteleostei</taxon>
        <taxon>Acanthomorphata</taxon>
        <taxon>Zeiogadaria</taxon>
        <taxon>Gadariae</taxon>
        <taxon>Gadiformes</taxon>
        <taxon>Gadoidei</taxon>
        <taxon>Gadidae</taxon>
        <taxon>Gadus</taxon>
    </lineage>
</organism>
<dbReference type="OrthoDB" id="421951at2759"/>
<evidence type="ECO:0000256" key="2">
    <source>
        <dbReference type="ARBA" id="ARBA00022679"/>
    </source>
</evidence>
<evidence type="ECO:0000256" key="4">
    <source>
        <dbReference type="ARBA" id="ARBA00023098"/>
    </source>
</evidence>
<reference evidence="7" key="1">
    <citation type="submission" date="2025-08" db="UniProtKB">
        <authorList>
            <consortium name="Ensembl"/>
        </authorList>
    </citation>
    <scope>IDENTIFICATION</scope>
</reference>
<gene>
    <name evidence="7" type="primary">LOC115552626</name>
</gene>
<evidence type="ECO:0000256" key="5">
    <source>
        <dbReference type="SAM" id="MobiDB-lite"/>
    </source>
</evidence>
<dbReference type="Ensembl" id="ENSGMOT00000069248.1">
    <property type="protein sequence ID" value="ENSGMOP00000055103.1"/>
    <property type="gene ID" value="ENSGMOG00000033647.1"/>
</dbReference>
<evidence type="ECO:0000256" key="3">
    <source>
        <dbReference type="ARBA" id="ARBA00022801"/>
    </source>
</evidence>
<dbReference type="GO" id="GO:0005737">
    <property type="term" value="C:cytoplasm"/>
    <property type="evidence" value="ECO:0007669"/>
    <property type="project" value="TreeGrafter"/>
</dbReference>
<dbReference type="GO" id="GO:0016410">
    <property type="term" value="F:N-acyltransferase activity"/>
    <property type="evidence" value="ECO:0007669"/>
    <property type="project" value="TreeGrafter"/>
</dbReference>
<protein>
    <submittedName>
        <fullName evidence="7">Phospholipase A and acyltransferase 4-like</fullName>
    </submittedName>
</protein>
<evidence type="ECO:0000259" key="6">
    <source>
        <dbReference type="PROSITE" id="PS51934"/>
    </source>
</evidence>
<dbReference type="RefSeq" id="XP_030224744.1">
    <property type="nucleotide sequence ID" value="XM_030368884.1"/>
</dbReference>
<dbReference type="GeneID" id="115552626"/>
<proteinExistence type="inferred from homology"/>
<dbReference type="KEGG" id="gmh:115552626"/>
<dbReference type="GO" id="GO:0004623">
    <property type="term" value="F:phospholipase A2 activity"/>
    <property type="evidence" value="ECO:0007669"/>
    <property type="project" value="TreeGrafter"/>
</dbReference>
<dbReference type="InterPro" id="IPR007053">
    <property type="entry name" value="LRAT_dom"/>
</dbReference>
<feature type="compositionally biased region" description="Low complexity" evidence="5">
    <location>
        <begin position="14"/>
        <end position="24"/>
    </location>
</feature>
<keyword evidence="3" id="KW-0378">Hydrolase</keyword>
<evidence type="ECO:0000313" key="7">
    <source>
        <dbReference type="Ensembl" id="ENSGMOP00000055103.1"/>
    </source>
</evidence>
<dbReference type="GO" id="GO:0008970">
    <property type="term" value="F:phospholipase A1 activity"/>
    <property type="evidence" value="ECO:0007669"/>
    <property type="project" value="TreeGrafter"/>
</dbReference>
<dbReference type="Gene3D" id="3.90.1720.10">
    <property type="entry name" value="endopeptidase domain like (from Nostoc punctiforme)"/>
    <property type="match status" value="1"/>
</dbReference>
<dbReference type="GeneTree" id="ENSGT00940000162660"/>
<feature type="compositionally biased region" description="Basic and acidic residues" evidence="5">
    <location>
        <begin position="1"/>
        <end position="13"/>
    </location>
</feature>
<dbReference type="InterPro" id="IPR051496">
    <property type="entry name" value="H-rev107_PLA/AT"/>
</dbReference>
<reference evidence="7" key="2">
    <citation type="submission" date="2025-09" db="UniProtKB">
        <authorList>
            <consortium name="Ensembl"/>
        </authorList>
    </citation>
    <scope>IDENTIFICATION</scope>
</reference>
<dbReference type="PANTHER" id="PTHR13943:SF31">
    <property type="entry name" value="PHOSPHOLIPASE A AND ACYLTRANSFERASE 3"/>
    <property type="match status" value="1"/>
</dbReference>
<dbReference type="PROSITE" id="PS51934">
    <property type="entry name" value="LRAT"/>
    <property type="match status" value="1"/>
</dbReference>